<comment type="caution">
    <text evidence="2">The sequence shown here is derived from an EMBL/GenBank/DDBJ whole genome shotgun (WGS) entry which is preliminary data.</text>
</comment>
<feature type="compositionally biased region" description="Polar residues" evidence="1">
    <location>
        <begin position="40"/>
        <end position="57"/>
    </location>
</feature>
<feature type="compositionally biased region" description="Low complexity" evidence="1">
    <location>
        <begin position="68"/>
        <end position="85"/>
    </location>
</feature>
<reference evidence="2 3" key="1">
    <citation type="journal article" date="2018" name="Evol. Lett.">
        <title>Horizontal gene cluster transfer increased hallucinogenic mushroom diversity.</title>
        <authorList>
            <person name="Reynolds H.T."/>
            <person name="Vijayakumar V."/>
            <person name="Gluck-Thaler E."/>
            <person name="Korotkin H.B."/>
            <person name="Matheny P.B."/>
            <person name="Slot J.C."/>
        </authorList>
    </citation>
    <scope>NUCLEOTIDE SEQUENCE [LARGE SCALE GENOMIC DNA]</scope>
    <source>
        <strain evidence="2 3">2629</strain>
    </source>
</reference>
<dbReference type="Proteomes" id="UP000284842">
    <property type="component" value="Unassembled WGS sequence"/>
</dbReference>
<organism evidence="2 3">
    <name type="scientific">Panaeolus cyanescens</name>
    <dbReference type="NCBI Taxonomy" id="181874"/>
    <lineage>
        <taxon>Eukaryota</taxon>
        <taxon>Fungi</taxon>
        <taxon>Dikarya</taxon>
        <taxon>Basidiomycota</taxon>
        <taxon>Agaricomycotina</taxon>
        <taxon>Agaricomycetes</taxon>
        <taxon>Agaricomycetidae</taxon>
        <taxon>Agaricales</taxon>
        <taxon>Agaricineae</taxon>
        <taxon>Galeropsidaceae</taxon>
        <taxon>Panaeolus</taxon>
    </lineage>
</organism>
<feature type="region of interest" description="Disordered" evidence="1">
    <location>
        <begin position="371"/>
        <end position="448"/>
    </location>
</feature>
<feature type="compositionally biased region" description="Low complexity" evidence="1">
    <location>
        <begin position="411"/>
        <end position="433"/>
    </location>
</feature>
<proteinExistence type="predicted"/>
<dbReference type="CDD" id="cd00303">
    <property type="entry name" value="retropepsin_like"/>
    <property type="match status" value="1"/>
</dbReference>
<keyword evidence="3" id="KW-1185">Reference proteome</keyword>
<dbReference type="OrthoDB" id="2369050at2759"/>
<dbReference type="AlphaFoldDB" id="A0A409WQI8"/>
<feature type="compositionally biased region" description="Basic residues" evidence="1">
    <location>
        <begin position="434"/>
        <end position="445"/>
    </location>
</feature>
<protein>
    <submittedName>
        <fullName evidence="2">Uncharacterized protein</fullName>
    </submittedName>
</protein>
<evidence type="ECO:0000313" key="3">
    <source>
        <dbReference type="Proteomes" id="UP000284842"/>
    </source>
</evidence>
<dbReference type="EMBL" id="NHTK01005336">
    <property type="protein sequence ID" value="PPQ80795.1"/>
    <property type="molecule type" value="Genomic_DNA"/>
</dbReference>
<name>A0A409WQI8_9AGAR</name>
<gene>
    <name evidence="2" type="ORF">CVT24_011431</name>
</gene>
<dbReference type="STRING" id="181874.A0A409WQI8"/>
<accession>A0A409WQI8</accession>
<sequence length="780" mass="86506">MPAYTRSGGTHPDSNLQLPVTHRRSRIRSPPTSPPERIHSTSPLPDVTSSPVSTSAGSDPREDRAPPSVSSASDTSHYSSDSFDSLPDLESIPDDEQPHYRNPRIFLSPDLIDENGTQFIATARASNPAPPPTPSNLDPLASTLGSPFVLLPSDLSEPPSPILAPELSAPSSPEISFFELDDDMSKDIPIFKETDLVAAHTLKEFSSKLLLYFQRINVKTDKDKIAFTYPCFQKLNIVNWLNDNEDRFKADDYGSFDKFYKELSKKFLDDNWHVTYERTHVVKFNMEEDQSFASFFDLIKSQNHHLKGTVAYRTDEALRKVIMCNISEPLDRYLRTIDFERRQQLDADDFDTWHKKMIKYDEQRAAFALAYGPPRSHNPDSKRSASSSIAAMTPQSSSSSGPANKRPRVASDSSSGSQSNPSSGSNSRPLGRPYRSRPRSPRRRPLGLTLEEKDLLRANNGCTKCRQIDVNHVFQTCDNGWPPANFPRITEEYITEVRKTAAKGKGKQPVAATVSNTGTVYNKFHLNVVAAFKALSNDVPSGSDYADFEFTEEEPVAGPSGSSRFEELETETTNNPFASSNAVGAVMYSEANDSGLLSPPPVLPEDADSSVDSVSPSSAPHLIWDCLSHDDEGSPLRLSCMLDSGAHLVLVRPDIVKKLGLIPQRARKPQLMSLALENAVRTVKLFNYALITLTSLNSAFIAKPIIAFIVPDLCSDILLGMPFLTHNDISLHCRSRRVIHNPSGFDLLNDNETIIPRPHIKVSPKQRRDARRSVGICQQV</sequence>
<dbReference type="Gene3D" id="2.40.70.10">
    <property type="entry name" value="Acid Proteases"/>
    <property type="match status" value="1"/>
</dbReference>
<dbReference type="InterPro" id="IPR021109">
    <property type="entry name" value="Peptidase_aspartic_dom_sf"/>
</dbReference>
<feature type="region of interest" description="Disordered" evidence="1">
    <location>
        <begin position="1"/>
        <end position="103"/>
    </location>
</feature>
<feature type="compositionally biased region" description="Polar residues" evidence="1">
    <location>
        <begin position="384"/>
        <end position="402"/>
    </location>
</feature>
<dbReference type="InParanoid" id="A0A409WQI8"/>
<evidence type="ECO:0000313" key="2">
    <source>
        <dbReference type="EMBL" id="PPQ80795.1"/>
    </source>
</evidence>
<evidence type="ECO:0000256" key="1">
    <source>
        <dbReference type="SAM" id="MobiDB-lite"/>
    </source>
</evidence>